<evidence type="ECO:0000256" key="3">
    <source>
        <dbReference type="ARBA" id="ARBA00023242"/>
    </source>
</evidence>
<dbReference type="AlphaFoldDB" id="A0A8C6YS27"/>
<evidence type="ECO:0000256" key="2">
    <source>
        <dbReference type="ARBA" id="ARBA00022884"/>
    </source>
</evidence>
<evidence type="ECO:0000313" key="7">
    <source>
        <dbReference type="Proteomes" id="UP000694420"/>
    </source>
</evidence>
<proteinExistence type="predicted"/>
<dbReference type="GO" id="GO:0003723">
    <property type="term" value="F:RNA binding"/>
    <property type="evidence" value="ECO:0007669"/>
    <property type="project" value="UniProtKB-KW"/>
</dbReference>
<dbReference type="Pfam" id="PF02037">
    <property type="entry name" value="SAP"/>
    <property type="match status" value="1"/>
</dbReference>
<dbReference type="GO" id="GO:0043565">
    <property type="term" value="F:sequence-specific DNA binding"/>
    <property type="evidence" value="ECO:0007669"/>
    <property type="project" value="TreeGrafter"/>
</dbReference>
<dbReference type="InterPro" id="IPR003034">
    <property type="entry name" value="SAP_dom"/>
</dbReference>
<dbReference type="SMART" id="SM00513">
    <property type="entry name" value="SAP"/>
    <property type="match status" value="1"/>
</dbReference>
<feature type="domain" description="SAP" evidence="5">
    <location>
        <begin position="31"/>
        <end position="65"/>
    </location>
</feature>
<evidence type="ECO:0000313" key="6">
    <source>
        <dbReference type="Ensembl" id="ENSNPEP00000002587.1"/>
    </source>
</evidence>
<evidence type="ECO:0000256" key="1">
    <source>
        <dbReference type="ARBA" id="ARBA00004123"/>
    </source>
</evidence>
<dbReference type="SUPFAM" id="SSF68906">
    <property type="entry name" value="SAP domain"/>
    <property type="match status" value="1"/>
</dbReference>
<dbReference type="FunFam" id="1.10.720.30:FF:000005">
    <property type="entry name" value="scaffold attachment factor B2 isoform X1"/>
    <property type="match status" value="1"/>
</dbReference>
<feature type="compositionally biased region" description="Low complexity" evidence="4">
    <location>
        <begin position="1"/>
        <end position="24"/>
    </location>
</feature>
<accession>A0A8C6YS27</accession>
<evidence type="ECO:0000259" key="5">
    <source>
        <dbReference type="PROSITE" id="PS50800"/>
    </source>
</evidence>
<reference evidence="6" key="1">
    <citation type="submission" date="2025-08" db="UniProtKB">
        <authorList>
            <consortium name="Ensembl"/>
        </authorList>
    </citation>
    <scope>IDENTIFICATION</scope>
</reference>
<gene>
    <name evidence="6" type="primary">LOC112946806</name>
</gene>
<dbReference type="GO" id="GO:0050684">
    <property type="term" value="P:regulation of mRNA processing"/>
    <property type="evidence" value="ECO:0007669"/>
    <property type="project" value="TreeGrafter"/>
</dbReference>
<dbReference type="InterPro" id="IPR036361">
    <property type="entry name" value="SAP_dom_sf"/>
</dbReference>
<dbReference type="GO" id="GO:0006357">
    <property type="term" value="P:regulation of transcription by RNA polymerase II"/>
    <property type="evidence" value="ECO:0007669"/>
    <property type="project" value="TreeGrafter"/>
</dbReference>
<dbReference type="PANTHER" id="PTHR15683:SF6">
    <property type="entry name" value="SCAFFOLD ATTACHMENT FACTOR B1"/>
    <property type="match status" value="1"/>
</dbReference>
<organism evidence="6 7">
    <name type="scientific">Nothoprocta perdicaria</name>
    <name type="common">Chilean tinamou</name>
    <name type="synonym">Crypturus perdicarius</name>
    <dbReference type="NCBI Taxonomy" id="30464"/>
    <lineage>
        <taxon>Eukaryota</taxon>
        <taxon>Metazoa</taxon>
        <taxon>Chordata</taxon>
        <taxon>Craniata</taxon>
        <taxon>Vertebrata</taxon>
        <taxon>Euteleostomi</taxon>
        <taxon>Archelosauria</taxon>
        <taxon>Archosauria</taxon>
        <taxon>Dinosauria</taxon>
        <taxon>Saurischia</taxon>
        <taxon>Theropoda</taxon>
        <taxon>Coelurosauria</taxon>
        <taxon>Aves</taxon>
        <taxon>Palaeognathae</taxon>
        <taxon>Tinamiformes</taxon>
        <taxon>Tinamidae</taxon>
        <taxon>Nothoprocta</taxon>
    </lineage>
</organism>
<feature type="region of interest" description="Disordered" evidence="4">
    <location>
        <begin position="1"/>
        <end position="29"/>
    </location>
</feature>
<protein>
    <submittedName>
        <fullName evidence="6">Scaffold attachment factor B1-like</fullName>
    </submittedName>
</protein>
<evidence type="ECO:0000256" key="4">
    <source>
        <dbReference type="SAM" id="MobiDB-lite"/>
    </source>
</evidence>
<dbReference type="Gene3D" id="1.10.720.30">
    <property type="entry name" value="SAP domain"/>
    <property type="match status" value="1"/>
</dbReference>
<dbReference type="InterPro" id="IPR051738">
    <property type="entry name" value="SAF_Modulators"/>
</dbReference>
<keyword evidence="3" id="KW-0539">Nucleus</keyword>
<keyword evidence="2" id="KW-0694">RNA-binding</keyword>
<keyword evidence="7" id="KW-1185">Reference proteome</keyword>
<name>A0A8C6YS27_NOTPE</name>
<dbReference type="Proteomes" id="UP000694420">
    <property type="component" value="Unplaced"/>
</dbReference>
<sequence>MAESQSAAGLGDFASLGGAASAGSEPETRRLSELRVIDLRAELKRRNLDTGGNKSVLMERLRKAIEDEGGDPDEIPVAAEVTNKRLPKRASKDVTYFVVFIL</sequence>
<dbReference type="PANTHER" id="PTHR15683">
    <property type="entry name" value="SCAFFOLD ATTACHMENT FACTOR B-RELATED"/>
    <property type="match status" value="1"/>
</dbReference>
<dbReference type="Ensembl" id="ENSNPET00000002637.1">
    <property type="protein sequence ID" value="ENSNPEP00000002587.1"/>
    <property type="gene ID" value="ENSNPEG00000001941.1"/>
</dbReference>
<comment type="subcellular location">
    <subcellularLocation>
        <location evidence="1">Nucleus</location>
    </subcellularLocation>
</comment>
<dbReference type="PROSITE" id="PS50800">
    <property type="entry name" value="SAP"/>
    <property type="match status" value="1"/>
</dbReference>
<reference evidence="6" key="2">
    <citation type="submission" date="2025-09" db="UniProtKB">
        <authorList>
            <consortium name="Ensembl"/>
        </authorList>
    </citation>
    <scope>IDENTIFICATION</scope>
</reference>
<dbReference type="GO" id="GO:0005634">
    <property type="term" value="C:nucleus"/>
    <property type="evidence" value="ECO:0007669"/>
    <property type="project" value="UniProtKB-SubCell"/>
</dbReference>